<evidence type="ECO:0000259" key="1">
    <source>
        <dbReference type="Pfam" id="PF17765"/>
    </source>
</evidence>
<evidence type="ECO:0000313" key="2">
    <source>
        <dbReference type="EMBL" id="CCH19842.1"/>
    </source>
</evidence>
<dbReference type="AlphaFoldDB" id="I0L7P5"/>
<accession>I0L7P5</accession>
<dbReference type="Proteomes" id="UP000003448">
    <property type="component" value="Unassembled WGS sequence"/>
</dbReference>
<proteinExistence type="predicted"/>
<dbReference type="PANTHER" id="PTHR35010:SF3">
    <property type="entry name" value="BLL4873 PROTEIN"/>
    <property type="match status" value="1"/>
</dbReference>
<dbReference type="Pfam" id="PF17765">
    <property type="entry name" value="MLTR_LBD"/>
    <property type="match status" value="1"/>
</dbReference>
<reference evidence="2 3" key="1">
    <citation type="journal article" date="2012" name="J. Bacteriol.">
        <title>Genome Sequence of Micromonospora lupini Lupac 08, Isolated from Root Nodules of Lupinus angustifolius.</title>
        <authorList>
            <person name="Alonso-Vega P."/>
            <person name="Normand P."/>
            <person name="Bacigalupe R."/>
            <person name="Pujic P."/>
            <person name="Lajus A."/>
            <person name="Vallenet D."/>
            <person name="Carro L."/>
            <person name="Coll P."/>
            <person name="Trujillo M.E."/>
        </authorList>
    </citation>
    <scope>NUCLEOTIDE SEQUENCE [LARGE SCALE GENOMIC DNA]</scope>
    <source>
        <strain evidence="2 3">Lupac 08</strain>
    </source>
</reference>
<sequence>MLAGVGVSWYTWLDHGRDSKVSESVLGAVGWTLRLDTAEAAHLFRLAGLTPAAPTGERRPPSARLIKLLDAWAPRPAYVRDRYWNFVAINEPARLVFGFGKTDHN</sequence>
<name>I0L7P5_9ACTN</name>
<evidence type="ECO:0000313" key="3">
    <source>
        <dbReference type="Proteomes" id="UP000003448"/>
    </source>
</evidence>
<feature type="domain" description="MmyB-like transcription regulator ligand binding" evidence="1">
    <location>
        <begin position="64"/>
        <end position="99"/>
    </location>
</feature>
<protein>
    <recommendedName>
        <fullName evidence="1">MmyB-like transcription regulator ligand binding domain-containing protein</fullName>
    </recommendedName>
</protein>
<dbReference type="RefSeq" id="WP_007462318.1">
    <property type="nucleotide sequence ID" value="NZ_HF570108.1"/>
</dbReference>
<dbReference type="Gene3D" id="3.30.450.180">
    <property type="match status" value="1"/>
</dbReference>
<dbReference type="STRING" id="1150864.MILUP08_44720"/>
<dbReference type="EMBL" id="CAIE01000036">
    <property type="protein sequence ID" value="CCH19842.1"/>
    <property type="molecule type" value="Genomic_DNA"/>
</dbReference>
<organism evidence="2 3">
    <name type="scientific">Micromonospora lupini str. Lupac 08</name>
    <dbReference type="NCBI Taxonomy" id="1150864"/>
    <lineage>
        <taxon>Bacteria</taxon>
        <taxon>Bacillati</taxon>
        <taxon>Actinomycetota</taxon>
        <taxon>Actinomycetes</taxon>
        <taxon>Micromonosporales</taxon>
        <taxon>Micromonosporaceae</taxon>
        <taxon>Micromonospora</taxon>
    </lineage>
</organism>
<dbReference type="InterPro" id="IPR041413">
    <property type="entry name" value="MLTR_LBD"/>
</dbReference>
<dbReference type="PANTHER" id="PTHR35010">
    <property type="entry name" value="BLL4672 PROTEIN-RELATED"/>
    <property type="match status" value="1"/>
</dbReference>
<gene>
    <name evidence="2" type="ORF">MILUP08_44720</name>
</gene>
<keyword evidence="3" id="KW-1185">Reference proteome</keyword>
<dbReference type="eggNOG" id="COG1396">
    <property type="taxonomic scope" value="Bacteria"/>
</dbReference>